<dbReference type="EMBL" id="BPVZ01000513">
    <property type="protein sequence ID" value="GKV51575.1"/>
    <property type="molecule type" value="Genomic_DNA"/>
</dbReference>
<comment type="caution">
    <text evidence="1">The sequence shown here is derived from an EMBL/GenBank/DDBJ whole genome shotgun (WGS) entry which is preliminary data.</text>
</comment>
<reference evidence="1 2" key="1">
    <citation type="journal article" date="2021" name="Commun. Biol.">
        <title>The genome of Shorea leprosula (Dipterocarpaceae) highlights the ecological relevance of drought in aseasonal tropical rainforests.</title>
        <authorList>
            <person name="Ng K.K.S."/>
            <person name="Kobayashi M.J."/>
            <person name="Fawcett J.A."/>
            <person name="Hatakeyama M."/>
            <person name="Paape T."/>
            <person name="Ng C.H."/>
            <person name="Ang C.C."/>
            <person name="Tnah L.H."/>
            <person name="Lee C.T."/>
            <person name="Nishiyama T."/>
            <person name="Sese J."/>
            <person name="O'Brien M.J."/>
            <person name="Copetti D."/>
            <person name="Mohd Noor M.I."/>
            <person name="Ong R.C."/>
            <person name="Putra M."/>
            <person name="Sireger I.Z."/>
            <person name="Indrioko S."/>
            <person name="Kosugi Y."/>
            <person name="Izuno A."/>
            <person name="Isagi Y."/>
            <person name="Lee S.L."/>
            <person name="Shimizu K.K."/>
        </authorList>
    </citation>
    <scope>NUCLEOTIDE SEQUENCE [LARGE SCALE GENOMIC DNA]</scope>
    <source>
        <strain evidence="1">214</strain>
    </source>
</reference>
<gene>
    <name evidence="1" type="ORF">SLEP1_g58214</name>
</gene>
<dbReference type="AlphaFoldDB" id="A0AAV5MP13"/>
<sequence>MESRTVRPDADVENKASSVMLSFDPQLAVNNTL</sequence>
<evidence type="ECO:0000313" key="2">
    <source>
        <dbReference type="Proteomes" id="UP001054252"/>
    </source>
</evidence>
<keyword evidence="2" id="KW-1185">Reference proteome</keyword>
<evidence type="ECO:0000313" key="1">
    <source>
        <dbReference type="EMBL" id="GKV51575.1"/>
    </source>
</evidence>
<organism evidence="1 2">
    <name type="scientific">Rubroshorea leprosula</name>
    <dbReference type="NCBI Taxonomy" id="152421"/>
    <lineage>
        <taxon>Eukaryota</taxon>
        <taxon>Viridiplantae</taxon>
        <taxon>Streptophyta</taxon>
        <taxon>Embryophyta</taxon>
        <taxon>Tracheophyta</taxon>
        <taxon>Spermatophyta</taxon>
        <taxon>Magnoliopsida</taxon>
        <taxon>eudicotyledons</taxon>
        <taxon>Gunneridae</taxon>
        <taxon>Pentapetalae</taxon>
        <taxon>rosids</taxon>
        <taxon>malvids</taxon>
        <taxon>Malvales</taxon>
        <taxon>Dipterocarpaceae</taxon>
        <taxon>Rubroshorea</taxon>
    </lineage>
</organism>
<protein>
    <submittedName>
        <fullName evidence="1">Uncharacterized protein</fullName>
    </submittedName>
</protein>
<name>A0AAV5MP13_9ROSI</name>
<accession>A0AAV5MP13</accession>
<dbReference type="Proteomes" id="UP001054252">
    <property type="component" value="Unassembled WGS sequence"/>
</dbReference>
<proteinExistence type="predicted"/>